<dbReference type="NCBIfam" id="TIGR01364">
    <property type="entry name" value="serC_1"/>
    <property type="match status" value="1"/>
</dbReference>
<dbReference type="GO" id="GO:0004648">
    <property type="term" value="F:O-phospho-L-serine:2-oxoglutarate aminotransferase activity"/>
    <property type="evidence" value="ECO:0007669"/>
    <property type="project" value="UniProtKB-UniRule"/>
</dbReference>
<feature type="binding site" evidence="12">
    <location>
        <begin position="243"/>
        <end position="244"/>
    </location>
    <ligand>
        <name>pyridoxal 5'-phosphate</name>
        <dbReference type="ChEBI" id="CHEBI:597326"/>
    </ligand>
</feature>
<dbReference type="AlphaFoldDB" id="A0A6T9Y078"/>
<evidence type="ECO:0000256" key="12">
    <source>
        <dbReference type="HAMAP-Rule" id="MF_00160"/>
    </source>
</evidence>
<organism evidence="15 16">
    <name type="scientific">Alteromonas macleodii</name>
    <name type="common">Pseudoalteromonas macleodii</name>
    <dbReference type="NCBI Taxonomy" id="28108"/>
    <lineage>
        <taxon>Bacteria</taxon>
        <taxon>Pseudomonadati</taxon>
        <taxon>Pseudomonadota</taxon>
        <taxon>Gammaproteobacteria</taxon>
        <taxon>Alteromonadales</taxon>
        <taxon>Alteromonadaceae</taxon>
        <taxon>Alteromonas/Salinimonas group</taxon>
        <taxon>Alteromonas</taxon>
    </lineage>
</organism>
<dbReference type="InterPro" id="IPR000192">
    <property type="entry name" value="Aminotrans_V_dom"/>
</dbReference>
<dbReference type="FunFam" id="3.40.640.10:FF:000010">
    <property type="entry name" value="Phosphoserine aminotransferase"/>
    <property type="match status" value="1"/>
</dbReference>
<dbReference type="PROSITE" id="PS00595">
    <property type="entry name" value="AA_TRANSFER_CLASS_5"/>
    <property type="match status" value="1"/>
</dbReference>
<evidence type="ECO:0000256" key="6">
    <source>
        <dbReference type="ARBA" id="ARBA00022679"/>
    </source>
</evidence>
<dbReference type="Gene3D" id="3.90.1150.10">
    <property type="entry name" value="Aspartate Aminotransferase, domain 1"/>
    <property type="match status" value="1"/>
</dbReference>
<protein>
    <recommendedName>
        <fullName evidence="12">Phosphoserine aminotransferase</fullName>
        <ecNumber evidence="12">2.6.1.52</ecNumber>
    </recommendedName>
    <alternativeName>
        <fullName evidence="12">Phosphohydroxythreonine aminotransferase</fullName>
        <shortName evidence="12">PSAT</shortName>
    </alternativeName>
</protein>
<dbReference type="GO" id="GO:0008615">
    <property type="term" value="P:pyridoxine biosynthetic process"/>
    <property type="evidence" value="ECO:0007669"/>
    <property type="project" value="UniProtKB-UniRule"/>
</dbReference>
<dbReference type="PANTHER" id="PTHR43247:SF1">
    <property type="entry name" value="PHOSPHOSERINE AMINOTRANSFERASE"/>
    <property type="match status" value="1"/>
</dbReference>
<comment type="catalytic activity">
    <reaction evidence="11 12 13">
        <text>O-phospho-L-serine + 2-oxoglutarate = 3-phosphooxypyruvate + L-glutamate</text>
        <dbReference type="Rhea" id="RHEA:14329"/>
        <dbReference type="ChEBI" id="CHEBI:16810"/>
        <dbReference type="ChEBI" id="CHEBI:18110"/>
        <dbReference type="ChEBI" id="CHEBI:29985"/>
        <dbReference type="ChEBI" id="CHEBI:57524"/>
        <dbReference type="EC" id="2.6.1.52"/>
    </reaction>
</comment>
<feature type="binding site" evidence="12">
    <location>
        <position position="158"/>
    </location>
    <ligand>
        <name>pyridoxal 5'-phosphate</name>
        <dbReference type="ChEBI" id="CHEBI:597326"/>
    </ligand>
</feature>
<evidence type="ECO:0000256" key="2">
    <source>
        <dbReference type="ARBA" id="ARBA00005099"/>
    </source>
</evidence>
<dbReference type="SUPFAM" id="SSF53383">
    <property type="entry name" value="PLP-dependent transferases"/>
    <property type="match status" value="1"/>
</dbReference>
<comment type="pathway">
    <text evidence="1 12">Cofactor biosynthesis; pyridoxine 5'-phosphate biosynthesis; pyridoxine 5'-phosphate from D-erythrose 4-phosphate: step 3/5.</text>
</comment>
<keyword evidence="8 12" id="KW-0664">Pyridoxine biosynthesis</keyword>
<comment type="similarity">
    <text evidence="3 12">Belongs to the class-V pyridoxal-phosphate-dependent aminotransferase family. SerC subfamily.</text>
</comment>
<comment type="catalytic activity">
    <reaction evidence="10 12">
        <text>4-(phosphooxy)-L-threonine + 2-oxoglutarate = (R)-3-hydroxy-2-oxo-4-phosphooxybutanoate + L-glutamate</text>
        <dbReference type="Rhea" id="RHEA:16573"/>
        <dbReference type="ChEBI" id="CHEBI:16810"/>
        <dbReference type="ChEBI" id="CHEBI:29985"/>
        <dbReference type="ChEBI" id="CHEBI:58452"/>
        <dbReference type="ChEBI" id="CHEBI:58538"/>
        <dbReference type="EC" id="2.6.1.52"/>
    </reaction>
</comment>
<evidence type="ECO:0000256" key="4">
    <source>
        <dbReference type="ARBA" id="ARBA00022576"/>
    </source>
</evidence>
<dbReference type="PIRSF" id="PIRSF000525">
    <property type="entry name" value="SerC"/>
    <property type="match status" value="1"/>
</dbReference>
<dbReference type="FunFam" id="3.90.1150.10:FF:000006">
    <property type="entry name" value="Phosphoserine aminotransferase"/>
    <property type="match status" value="1"/>
</dbReference>
<dbReference type="UniPathway" id="UPA00135">
    <property type="reaction ID" value="UER00197"/>
</dbReference>
<dbReference type="EC" id="2.6.1.52" evidence="12"/>
<comment type="subcellular location">
    <subcellularLocation>
        <location evidence="12">Cytoplasm</location>
    </subcellularLocation>
</comment>
<feature type="modified residue" description="N6-(pyridoxal phosphate)lysine" evidence="12">
    <location>
        <position position="202"/>
    </location>
</feature>
<dbReference type="Proteomes" id="UP000509458">
    <property type="component" value="Chromosome"/>
</dbReference>
<dbReference type="Gene3D" id="3.40.640.10">
    <property type="entry name" value="Type I PLP-dependent aspartate aminotransferase-like (Major domain)"/>
    <property type="match status" value="1"/>
</dbReference>
<dbReference type="EMBL" id="LR812090">
    <property type="protein sequence ID" value="CAB9494137.1"/>
    <property type="molecule type" value="Genomic_DNA"/>
</dbReference>
<feature type="binding site" evidence="12">
    <location>
        <position position="47"/>
    </location>
    <ligand>
        <name>L-glutamate</name>
        <dbReference type="ChEBI" id="CHEBI:29985"/>
    </ligand>
</feature>
<evidence type="ECO:0000256" key="1">
    <source>
        <dbReference type="ARBA" id="ARBA00004915"/>
    </source>
</evidence>
<feature type="binding site" evidence="12">
    <location>
        <begin position="81"/>
        <end position="82"/>
    </location>
    <ligand>
        <name>pyridoxal 5'-phosphate</name>
        <dbReference type="ChEBI" id="CHEBI:597326"/>
    </ligand>
</feature>
<comment type="cofactor">
    <cofactor evidence="12">
        <name>pyridoxal 5'-phosphate</name>
        <dbReference type="ChEBI" id="CHEBI:597326"/>
    </cofactor>
    <text evidence="12">Binds 1 pyridoxal phosphate per subunit.</text>
</comment>
<keyword evidence="5 12" id="KW-0028">Amino-acid biosynthesis</keyword>
<dbReference type="InterPro" id="IPR015422">
    <property type="entry name" value="PyrdxlP-dep_Trfase_small"/>
</dbReference>
<comment type="subunit">
    <text evidence="12">Homodimer.</text>
</comment>
<proteinExistence type="inferred from homology"/>
<evidence type="ECO:0000256" key="9">
    <source>
        <dbReference type="ARBA" id="ARBA00023299"/>
    </source>
</evidence>
<comment type="caution">
    <text evidence="12">Lacks conserved residue(s) required for the propagation of feature annotation.</text>
</comment>
<keyword evidence="6 12" id="KW-0808">Transferase</keyword>
<dbReference type="Pfam" id="PF00266">
    <property type="entry name" value="Aminotran_5"/>
    <property type="match status" value="1"/>
</dbReference>
<evidence type="ECO:0000313" key="16">
    <source>
        <dbReference type="Proteomes" id="UP000509458"/>
    </source>
</evidence>
<dbReference type="GO" id="GO:0006564">
    <property type="term" value="P:L-serine biosynthetic process"/>
    <property type="evidence" value="ECO:0007669"/>
    <property type="project" value="UniProtKB-UniRule"/>
</dbReference>
<evidence type="ECO:0000313" key="15">
    <source>
        <dbReference type="EMBL" id="CAB9494137.1"/>
    </source>
</evidence>
<evidence type="ECO:0000256" key="7">
    <source>
        <dbReference type="ARBA" id="ARBA00022898"/>
    </source>
</evidence>
<comment type="pathway">
    <text evidence="2 12 13">Amino-acid biosynthesis; L-serine biosynthesis; L-serine from 3-phospho-D-glycerate: step 2/3.</text>
</comment>
<comment type="function">
    <text evidence="12">Catalyzes the reversible conversion of 3-phosphohydroxypyruvate to phosphoserine and of 3-hydroxy-2-oxo-4-phosphonooxybutanoate to phosphohydroxythreonine.</text>
</comment>
<dbReference type="InterPro" id="IPR015424">
    <property type="entry name" value="PyrdxlP-dep_Trfase"/>
</dbReference>
<dbReference type="InterPro" id="IPR015421">
    <property type="entry name" value="PyrdxlP-dep_Trfase_major"/>
</dbReference>
<keyword evidence="12" id="KW-0963">Cytoplasm</keyword>
<dbReference type="CDD" id="cd00611">
    <property type="entry name" value="PSAT_like"/>
    <property type="match status" value="1"/>
</dbReference>
<feature type="domain" description="Aminotransferase class V" evidence="14">
    <location>
        <begin position="9"/>
        <end position="353"/>
    </location>
</feature>
<evidence type="ECO:0000256" key="3">
    <source>
        <dbReference type="ARBA" id="ARBA00006904"/>
    </source>
</evidence>
<name>A0A6T9Y078_ALTMA</name>
<feature type="binding site" evidence="12">
    <location>
        <position position="107"/>
    </location>
    <ligand>
        <name>pyridoxal 5'-phosphate</name>
        <dbReference type="ChEBI" id="CHEBI:597326"/>
    </ligand>
</feature>
<evidence type="ECO:0000256" key="11">
    <source>
        <dbReference type="ARBA" id="ARBA00049007"/>
    </source>
</evidence>
<evidence type="ECO:0000256" key="5">
    <source>
        <dbReference type="ARBA" id="ARBA00022605"/>
    </source>
</evidence>
<dbReference type="InterPro" id="IPR020578">
    <property type="entry name" value="Aminotrans_V_PyrdxlP_BS"/>
</dbReference>
<accession>A0A6T9Y078</accession>
<keyword evidence="4 12" id="KW-0032">Aminotransferase</keyword>
<dbReference type="PANTHER" id="PTHR43247">
    <property type="entry name" value="PHOSPHOSERINE AMINOTRANSFERASE"/>
    <property type="match status" value="1"/>
</dbReference>
<evidence type="ECO:0000259" key="14">
    <source>
        <dbReference type="Pfam" id="PF00266"/>
    </source>
</evidence>
<dbReference type="GO" id="GO:0005737">
    <property type="term" value="C:cytoplasm"/>
    <property type="evidence" value="ECO:0007669"/>
    <property type="project" value="UniProtKB-SubCell"/>
</dbReference>
<gene>
    <name evidence="12 15" type="primary">serC</name>
    <name evidence="15" type="ORF">ALFOR1_31089</name>
</gene>
<keyword evidence="7 12" id="KW-0663">Pyridoxal phosphate</keyword>
<dbReference type="NCBIfam" id="NF003764">
    <property type="entry name" value="PRK05355.1"/>
    <property type="match status" value="1"/>
</dbReference>
<evidence type="ECO:0000256" key="13">
    <source>
        <dbReference type="RuleBase" id="RU004505"/>
    </source>
</evidence>
<dbReference type="InterPro" id="IPR022278">
    <property type="entry name" value="Pser_aminoTfrase"/>
</dbReference>
<feature type="binding site" evidence="12">
    <location>
        <position position="201"/>
    </location>
    <ligand>
        <name>pyridoxal 5'-phosphate</name>
        <dbReference type="ChEBI" id="CHEBI:597326"/>
    </ligand>
</feature>
<dbReference type="GO" id="GO:0030170">
    <property type="term" value="F:pyridoxal phosphate binding"/>
    <property type="evidence" value="ECO:0007669"/>
    <property type="project" value="UniProtKB-UniRule"/>
</dbReference>
<keyword evidence="9 12" id="KW-0718">Serine biosynthesis</keyword>
<dbReference type="HAMAP" id="MF_00160">
    <property type="entry name" value="SerC_aminotrans_5"/>
    <property type="match status" value="1"/>
</dbReference>
<evidence type="ECO:0000256" key="8">
    <source>
        <dbReference type="ARBA" id="ARBA00023096"/>
    </source>
</evidence>
<evidence type="ECO:0000256" key="10">
    <source>
        <dbReference type="ARBA" id="ARBA00047630"/>
    </source>
</evidence>
<sequence length="366" mass="39881">MLKNAMKEVFNFSAGPAMLPKEVMEKAQSEFTNWRDLGCSVMEVSHRGKDFIEIAAKAEQDLRDLLSVPSNYHVLFTHGGGRGQFAAVPLNLSSAGDTSLHLVSGSWSKGAVSEANKYNNAVVVGDVTEKDGLHYIAKPDVSDIDQSAAYYHFCPNETVDGIAYEWLPESGNVPLVSDMSSTILSQPLDVAKHGVIYAGAQKNIGPSGLSVVIVREDLVGKARKETPSIFDYALAAKSDSMYNTPPTFSWYLAGLVFEWLKDMGGVDAMAKLNAEKSALLYSAIDSSDFYSSKVHPDNRSKMNVPFHLANPDLDKLFLEQSQDAGLLALKGHRSVGGMRASIYNAMPVEGIVALVEFMREFERVNG</sequence>
<feature type="binding site" evidence="12">
    <location>
        <position position="178"/>
    </location>
    <ligand>
        <name>pyridoxal 5'-phosphate</name>
        <dbReference type="ChEBI" id="CHEBI:597326"/>
    </ligand>
</feature>
<reference evidence="15 16" key="1">
    <citation type="submission" date="2020-06" db="EMBL/GenBank/DDBJ databases">
        <authorList>
            <person name="Duchaud E."/>
        </authorList>
    </citation>
    <scope>NUCLEOTIDE SEQUENCE [LARGE SCALE GENOMIC DNA]</scope>
    <source>
        <strain evidence="15">Alteromonas fortis</strain>
    </source>
</reference>
<dbReference type="UniPathway" id="UPA00244">
    <property type="reaction ID" value="UER00311"/>
</dbReference>